<accession>A0A2B7WEL7</accession>
<name>A0A2B7WEL7_POLH7</name>
<proteinExistence type="predicted"/>
<dbReference type="Proteomes" id="UP000224634">
    <property type="component" value="Unassembled WGS sequence"/>
</dbReference>
<evidence type="ECO:0000313" key="1">
    <source>
        <dbReference type="EMBL" id="PGG94961.1"/>
    </source>
</evidence>
<keyword evidence="2" id="KW-1185">Reference proteome</keyword>
<gene>
    <name evidence="1" type="ORF">AJ80_10074</name>
</gene>
<dbReference type="OrthoDB" id="4487035at2759"/>
<organism evidence="1 2">
    <name type="scientific">Polytolypa hystricis (strain UAMH7299)</name>
    <dbReference type="NCBI Taxonomy" id="1447883"/>
    <lineage>
        <taxon>Eukaryota</taxon>
        <taxon>Fungi</taxon>
        <taxon>Dikarya</taxon>
        <taxon>Ascomycota</taxon>
        <taxon>Pezizomycotina</taxon>
        <taxon>Eurotiomycetes</taxon>
        <taxon>Eurotiomycetidae</taxon>
        <taxon>Onygenales</taxon>
        <taxon>Onygenales incertae sedis</taxon>
        <taxon>Polytolypa</taxon>
    </lineage>
</organism>
<reference evidence="1 2" key="1">
    <citation type="submission" date="2017-10" db="EMBL/GenBank/DDBJ databases">
        <title>Comparative genomics in systemic dimorphic fungi from Ajellomycetaceae.</title>
        <authorList>
            <person name="Munoz J.F."/>
            <person name="Mcewen J.G."/>
            <person name="Clay O.K."/>
            <person name="Cuomo C.A."/>
        </authorList>
    </citation>
    <scope>NUCLEOTIDE SEQUENCE [LARGE SCALE GENOMIC DNA]</scope>
    <source>
        <strain evidence="1 2">UAMH7299</strain>
    </source>
</reference>
<protein>
    <submittedName>
        <fullName evidence="1">Uncharacterized protein</fullName>
    </submittedName>
</protein>
<dbReference type="EMBL" id="PDNA01000585">
    <property type="protein sequence ID" value="PGG94961.1"/>
    <property type="molecule type" value="Genomic_DNA"/>
</dbReference>
<sequence length="156" mass="17310">MALNCVNFESSTVWDTKNPSNLFGYHHGPYTNPNPGWVPPCYNPEQGGSTNKAVSIAQNDLAPNPSLKISSVNTGIDINMQPDVLDSACSKHNHKLRRHFRDAHPGAVANTTRQNITVLEHAQGQNAIRKWVLNRDWHNANYVLEPGCRPANSFVD</sequence>
<dbReference type="AlphaFoldDB" id="A0A2B7WEL7"/>
<evidence type="ECO:0000313" key="2">
    <source>
        <dbReference type="Proteomes" id="UP000224634"/>
    </source>
</evidence>
<comment type="caution">
    <text evidence="1">The sequence shown here is derived from an EMBL/GenBank/DDBJ whole genome shotgun (WGS) entry which is preliminary data.</text>
</comment>